<accession>A0A0P7B313</accession>
<feature type="domain" description="Ricin B lectin" evidence="1">
    <location>
        <begin position="48"/>
        <end position="148"/>
    </location>
</feature>
<dbReference type="Proteomes" id="UP000050424">
    <property type="component" value="Unassembled WGS sequence"/>
</dbReference>
<dbReference type="AlphaFoldDB" id="A0A0P7B313"/>
<gene>
    <name evidence="2" type="ORF">AK830_g11430</name>
</gene>
<dbReference type="STRING" id="78410.A0A0P7B313"/>
<dbReference type="Gene3D" id="2.80.10.50">
    <property type="match status" value="1"/>
</dbReference>
<dbReference type="OrthoDB" id="2131701at2759"/>
<keyword evidence="3" id="KW-1185">Reference proteome</keyword>
<comment type="caution">
    <text evidence="2">The sequence shown here is derived from an EMBL/GenBank/DDBJ whole genome shotgun (WGS) entry which is preliminary data.</text>
</comment>
<dbReference type="Pfam" id="PF14200">
    <property type="entry name" value="RicinB_lectin_2"/>
    <property type="match status" value="1"/>
</dbReference>
<dbReference type="EMBL" id="LKCW01000272">
    <property type="protein sequence ID" value="KPM35137.1"/>
    <property type="molecule type" value="Genomic_DNA"/>
</dbReference>
<reference evidence="2 3" key="1">
    <citation type="submission" date="2015-09" db="EMBL/GenBank/DDBJ databases">
        <title>Draft genome of a European isolate of the apple canker pathogen Neonectria ditissima.</title>
        <authorList>
            <person name="Gomez-Cortecero A."/>
            <person name="Harrison R.J."/>
            <person name="Armitage A.D."/>
        </authorList>
    </citation>
    <scope>NUCLEOTIDE SEQUENCE [LARGE SCALE GENOMIC DNA]</scope>
    <source>
        <strain evidence="2 3">R09/05</strain>
    </source>
</reference>
<evidence type="ECO:0000313" key="2">
    <source>
        <dbReference type="EMBL" id="KPM35137.1"/>
    </source>
</evidence>
<proteinExistence type="predicted"/>
<sequence length="166" mass="17980">MIDAQDLNGKTVAFVNFGTNTAIDLSGGHCDPPDGTPCIGWDAVLSENQQWKLVKLRDGPGGLPLFRIQNVKAPGKALDLYNGSSSDNTKITGWSHGSTTNDHQLWYIHPVGEFQNRGNVVMLENYGTNTFVDLYLGGAANGTSVVGWQGSLKALGSHQLWFLKFT</sequence>
<protein>
    <recommendedName>
        <fullName evidence="1">Ricin B lectin domain-containing protein</fullName>
    </recommendedName>
</protein>
<dbReference type="PROSITE" id="PS50231">
    <property type="entry name" value="RICIN_B_LECTIN"/>
    <property type="match status" value="1"/>
</dbReference>
<dbReference type="InterPro" id="IPR035992">
    <property type="entry name" value="Ricin_B-like_lectins"/>
</dbReference>
<name>A0A0P7B313_9HYPO</name>
<evidence type="ECO:0000259" key="1">
    <source>
        <dbReference type="Pfam" id="PF14200"/>
    </source>
</evidence>
<dbReference type="SUPFAM" id="SSF50370">
    <property type="entry name" value="Ricin B-like lectins"/>
    <property type="match status" value="1"/>
</dbReference>
<organism evidence="2 3">
    <name type="scientific">Neonectria ditissima</name>
    <dbReference type="NCBI Taxonomy" id="78410"/>
    <lineage>
        <taxon>Eukaryota</taxon>
        <taxon>Fungi</taxon>
        <taxon>Dikarya</taxon>
        <taxon>Ascomycota</taxon>
        <taxon>Pezizomycotina</taxon>
        <taxon>Sordariomycetes</taxon>
        <taxon>Hypocreomycetidae</taxon>
        <taxon>Hypocreales</taxon>
        <taxon>Nectriaceae</taxon>
        <taxon>Neonectria</taxon>
    </lineage>
</organism>
<dbReference type="InterPro" id="IPR000772">
    <property type="entry name" value="Ricin_B_lectin"/>
</dbReference>
<evidence type="ECO:0000313" key="3">
    <source>
        <dbReference type="Proteomes" id="UP000050424"/>
    </source>
</evidence>